<organism evidence="4 5">
    <name type="scientific">Piloderma croceum (strain F 1598)</name>
    <dbReference type="NCBI Taxonomy" id="765440"/>
    <lineage>
        <taxon>Eukaryota</taxon>
        <taxon>Fungi</taxon>
        <taxon>Dikarya</taxon>
        <taxon>Basidiomycota</taxon>
        <taxon>Agaricomycotina</taxon>
        <taxon>Agaricomycetes</taxon>
        <taxon>Agaricomycetidae</taxon>
        <taxon>Atheliales</taxon>
        <taxon>Atheliaceae</taxon>
        <taxon>Piloderma</taxon>
    </lineage>
</organism>
<dbReference type="Proteomes" id="UP000054166">
    <property type="component" value="Unassembled WGS sequence"/>
</dbReference>
<name>A0A0C3CKZ8_PILCF</name>
<keyword evidence="5" id="KW-1185">Reference proteome</keyword>
<dbReference type="InterPro" id="IPR013785">
    <property type="entry name" value="Aldolase_TIM"/>
</dbReference>
<reference evidence="4 5" key="1">
    <citation type="submission" date="2014-04" db="EMBL/GenBank/DDBJ databases">
        <authorList>
            <consortium name="DOE Joint Genome Institute"/>
            <person name="Kuo A."/>
            <person name="Tarkka M."/>
            <person name="Buscot F."/>
            <person name="Kohler A."/>
            <person name="Nagy L.G."/>
            <person name="Floudas D."/>
            <person name="Copeland A."/>
            <person name="Barry K.W."/>
            <person name="Cichocki N."/>
            <person name="Veneault-Fourrey C."/>
            <person name="LaButti K."/>
            <person name="Lindquist E.A."/>
            <person name="Lipzen A."/>
            <person name="Lundell T."/>
            <person name="Morin E."/>
            <person name="Murat C."/>
            <person name="Sun H."/>
            <person name="Tunlid A."/>
            <person name="Henrissat B."/>
            <person name="Grigoriev I.V."/>
            <person name="Hibbett D.S."/>
            <person name="Martin F."/>
            <person name="Nordberg H.P."/>
            <person name="Cantor M.N."/>
            <person name="Hua S.X."/>
        </authorList>
    </citation>
    <scope>NUCLEOTIDE SEQUENCE [LARGE SCALE GENOMIC DNA]</scope>
    <source>
        <strain evidence="4 5">F 1598</strain>
    </source>
</reference>
<accession>A0A0C3CKZ8</accession>
<dbReference type="CDD" id="cd04730">
    <property type="entry name" value="NPD_like"/>
    <property type="match status" value="1"/>
</dbReference>
<dbReference type="STRING" id="765440.A0A0C3CKZ8"/>
<gene>
    <name evidence="4" type="ORF">PILCRDRAFT_812078</name>
</gene>
<dbReference type="Gene3D" id="3.20.20.70">
    <property type="entry name" value="Aldolase class I"/>
    <property type="match status" value="1"/>
</dbReference>
<reference evidence="5" key="2">
    <citation type="submission" date="2015-01" db="EMBL/GenBank/DDBJ databases">
        <title>Evolutionary Origins and Diversification of the Mycorrhizal Mutualists.</title>
        <authorList>
            <consortium name="DOE Joint Genome Institute"/>
            <consortium name="Mycorrhizal Genomics Consortium"/>
            <person name="Kohler A."/>
            <person name="Kuo A."/>
            <person name="Nagy L.G."/>
            <person name="Floudas D."/>
            <person name="Copeland A."/>
            <person name="Barry K.W."/>
            <person name="Cichocki N."/>
            <person name="Veneault-Fourrey C."/>
            <person name="LaButti K."/>
            <person name="Lindquist E.A."/>
            <person name="Lipzen A."/>
            <person name="Lundell T."/>
            <person name="Morin E."/>
            <person name="Murat C."/>
            <person name="Riley R."/>
            <person name="Ohm R."/>
            <person name="Sun H."/>
            <person name="Tunlid A."/>
            <person name="Henrissat B."/>
            <person name="Grigoriev I.V."/>
            <person name="Hibbett D.S."/>
            <person name="Martin F."/>
        </authorList>
    </citation>
    <scope>NUCLEOTIDE SEQUENCE [LARGE SCALE GENOMIC DNA]</scope>
    <source>
        <strain evidence="5">F 1598</strain>
    </source>
</reference>
<evidence type="ECO:0000256" key="1">
    <source>
        <dbReference type="ARBA" id="ARBA00022630"/>
    </source>
</evidence>
<dbReference type="EMBL" id="KN832973">
    <property type="protein sequence ID" value="KIM90342.1"/>
    <property type="molecule type" value="Genomic_DNA"/>
</dbReference>
<dbReference type="SUPFAM" id="SSF51412">
    <property type="entry name" value="Inosine monophosphate dehydrogenase (IMPDH)"/>
    <property type="match status" value="1"/>
</dbReference>
<dbReference type="InterPro" id="IPR004136">
    <property type="entry name" value="NMO"/>
</dbReference>
<dbReference type="HOGENOM" id="CLU_038732_2_3_1"/>
<dbReference type="PANTHER" id="PTHR32332">
    <property type="entry name" value="2-NITROPROPANE DIOXYGENASE"/>
    <property type="match status" value="1"/>
</dbReference>
<keyword evidence="3" id="KW-0560">Oxidoreductase</keyword>
<proteinExistence type="predicted"/>
<evidence type="ECO:0000313" key="4">
    <source>
        <dbReference type="EMBL" id="KIM90342.1"/>
    </source>
</evidence>
<dbReference type="PANTHER" id="PTHR32332:SF31">
    <property type="entry name" value="2-NITROPROPANE DIOXYGENASE FAMILY, PUTATIVE (AFU_ORTHOLOGUE AFUA_2G09850)-RELATED"/>
    <property type="match status" value="1"/>
</dbReference>
<keyword evidence="1" id="KW-0285">Flavoprotein</keyword>
<evidence type="ECO:0000313" key="5">
    <source>
        <dbReference type="Proteomes" id="UP000054166"/>
    </source>
</evidence>
<evidence type="ECO:0000256" key="2">
    <source>
        <dbReference type="ARBA" id="ARBA00022643"/>
    </source>
</evidence>
<protein>
    <submittedName>
        <fullName evidence="4">Uncharacterized protein</fullName>
    </submittedName>
</protein>
<dbReference type="AlphaFoldDB" id="A0A0C3CKZ8"/>
<keyword evidence="2" id="KW-0288">FMN</keyword>
<sequence length="352" mass="37372">MSVIKTPITNLFGIQHPIILAGMNVAAGPELAAAVTNAGGLGVIGGFGYTPKVLRRQIQALKNGLKNKNAPFGVDLLIPAIGGSARKTNYDYTHGQLPELVDVIIEEKASLFVSAVGVPPKAVVDKLHKAGIPIMNMVGHPRHVPKAIAVGVDLICAQAGEGGGHTGDIPGSILIPACVDACKGHKSTLTGQPIYVIGAGAVYDGRGLAANLMWGAKAVWVGTRFVASIEAGAPKMHKDLILSAGYEDAVRTLIYSGRPLRVRKTPYVNDWETNRQAEIKELISQGIVPHDKELEKHPEKSPEGRAWLMGRVSALIHDIQLAQEIVDNMVSQAAMLLQQGGSMVQHKSFAKL</sequence>
<evidence type="ECO:0000256" key="3">
    <source>
        <dbReference type="ARBA" id="ARBA00023002"/>
    </source>
</evidence>
<dbReference type="InParanoid" id="A0A0C3CKZ8"/>
<dbReference type="OrthoDB" id="10265891at2759"/>
<dbReference type="Pfam" id="PF03060">
    <property type="entry name" value="NMO"/>
    <property type="match status" value="1"/>
</dbReference>
<dbReference type="GO" id="GO:0018580">
    <property type="term" value="F:nitronate monooxygenase activity"/>
    <property type="evidence" value="ECO:0007669"/>
    <property type="project" value="InterPro"/>
</dbReference>